<evidence type="ECO:0000313" key="3">
    <source>
        <dbReference type="Proteomes" id="UP000756530"/>
    </source>
</evidence>
<dbReference type="Pfam" id="PF04273">
    <property type="entry name" value="BLH_phosphatase"/>
    <property type="match status" value="1"/>
</dbReference>
<protein>
    <submittedName>
        <fullName evidence="2">TIGR01244 family phosphatase</fullName>
    </submittedName>
</protein>
<dbReference type="Proteomes" id="UP000756530">
    <property type="component" value="Unassembled WGS sequence"/>
</dbReference>
<comment type="caution">
    <text evidence="2">The sequence shown here is derived from an EMBL/GenBank/DDBJ whole genome shotgun (WGS) entry which is preliminary data.</text>
</comment>
<evidence type="ECO:0000259" key="1">
    <source>
        <dbReference type="Pfam" id="PF04273"/>
    </source>
</evidence>
<gene>
    <name evidence="2" type="ORF">KJP28_09520</name>
</gene>
<accession>A0ABS6T1P6</accession>
<reference evidence="2 3" key="1">
    <citation type="submission" date="2021-05" db="EMBL/GenBank/DDBJ databases">
        <title>Culturable bacteria isolated from Daya Bay.</title>
        <authorList>
            <person name="Zheng W."/>
            <person name="Yu S."/>
            <person name="Huang Y."/>
        </authorList>
    </citation>
    <scope>NUCLEOTIDE SEQUENCE [LARGE SCALE GENOMIC DNA]</scope>
    <source>
        <strain evidence="2 3">DP4N28-5</strain>
    </source>
</reference>
<dbReference type="InterPro" id="IPR005939">
    <property type="entry name" value="BLH_phosphatase-like"/>
</dbReference>
<sequence>MNITQLDDQVSVSPQIAVEDVAEIKAMGFTAIMCNRPDGEDPGQPTWAEIEAAAKAQGLATYFLPVQSRPEAEGAAEGFAKALSETDRLFAYCRSGTRCQLIYQAAKARA</sequence>
<dbReference type="RefSeq" id="WP_218392315.1">
    <property type="nucleotide sequence ID" value="NZ_JAHUZE010000002.1"/>
</dbReference>
<dbReference type="NCBIfam" id="TIGR01244">
    <property type="entry name" value="TIGR01244 family sulfur transferase"/>
    <property type="match status" value="1"/>
</dbReference>
<evidence type="ECO:0000313" key="2">
    <source>
        <dbReference type="EMBL" id="MBV7379168.1"/>
    </source>
</evidence>
<keyword evidence="3" id="KW-1185">Reference proteome</keyword>
<name>A0ABS6T1P6_9RHOB</name>
<feature type="domain" description="Beta-lactamase hydrolase-like protein phosphatase-like" evidence="1">
    <location>
        <begin position="6"/>
        <end position="108"/>
    </location>
</feature>
<proteinExistence type="predicted"/>
<dbReference type="EMBL" id="JAHUZE010000002">
    <property type="protein sequence ID" value="MBV7379168.1"/>
    <property type="molecule type" value="Genomic_DNA"/>
</dbReference>
<organism evidence="2 3">
    <name type="scientific">Maritimibacter dapengensis</name>
    <dbReference type="NCBI Taxonomy" id="2836868"/>
    <lineage>
        <taxon>Bacteria</taxon>
        <taxon>Pseudomonadati</taxon>
        <taxon>Pseudomonadota</taxon>
        <taxon>Alphaproteobacteria</taxon>
        <taxon>Rhodobacterales</taxon>
        <taxon>Roseobacteraceae</taxon>
        <taxon>Maritimibacter</taxon>
    </lineage>
</organism>